<keyword evidence="2" id="KW-0472">Membrane</keyword>
<proteinExistence type="predicted"/>
<dbReference type="Proteomes" id="UP000026961">
    <property type="component" value="Chromosome 10"/>
</dbReference>
<feature type="transmembrane region" description="Helical" evidence="2">
    <location>
        <begin position="100"/>
        <end position="121"/>
    </location>
</feature>
<feature type="transmembrane region" description="Helical" evidence="2">
    <location>
        <begin position="66"/>
        <end position="88"/>
    </location>
</feature>
<sequence length="177" mass="19740">MPFGVTLAPRYSQRKKERSGRRMSGNRRRERKKERRPVAQAEGEAALTLETPTMWTWWPQHSPSPAVAVAATFPSAAALPTTGSVAVARARLRIRRCHRAIPALPTFGFAAATAGFAAVALPHLRILRRRLPHHRIRRGRRLSTPSSSSERARWAEEQSTTRASERGEAAPHASFHN</sequence>
<dbReference type="EnsemblPlants" id="OGLUM10G02120.1">
    <property type="protein sequence ID" value="OGLUM10G02120.1"/>
    <property type="gene ID" value="OGLUM10G02120"/>
</dbReference>
<accession>A0A0E0B7S0</accession>
<keyword evidence="4" id="KW-1185">Reference proteome</keyword>
<feature type="compositionally biased region" description="Basic residues" evidence="1">
    <location>
        <begin position="12"/>
        <end position="35"/>
    </location>
</feature>
<keyword evidence="2" id="KW-1133">Transmembrane helix</keyword>
<evidence type="ECO:0000256" key="1">
    <source>
        <dbReference type="SAM" id="MobiDB-lite"/>
    </source>
</evidence>
<dbReference type="AlphaFoldDB" id="A0A0E0B7S0"/>
<reference evidence="3" key="2">
    <citation type="submission" date="2018-05" db="EMBL/GenBank/DDBJ databases">
        <title>OgluRS3 (Oryza glumaepatula Reference Sequence Version 3).</title>
        <authorList>
            <person name="Zhang J."/>
            <person name="Kudrna D."/>
            <person name="Lee S."/>
            <person name="Talag J."/>
            <person name="Welchert J."/>
            <person name="Wing R.A."/>
        </authorList>
    </citation>
    <scope>NUCLEOTIDE SEQUENCE [LARGE SCALE GENOMIC DNA]</scope>
</reference>
<dbReference type="Gramene" id="OGLUM10G02120.1">
    <property type="protein sequence ID" value="OGLUM10G02120.1"/>
    <property type="gene ID" value="OGLUM10G02120"/>
</dbReference>
<feature type="region of interest" description="Disordered" evidence="1">
    <location>
        <begin position="137"/>
        <end position="177"/>
    </location>
</feature>
<organism evidence="3">
    <name type="scientific">Oryza glumipatula</name>
    <dbReference type="NCBI Taxonomy" id="40148"/>
    <lineage>
        <taxon>Eukaryota</taxon>
        <taxon>Viridiplantae</taxon>
        <taxon>Streptophyta</taxon>
        <taxon>Embryophyta</taxon>
        <taxon>Tracheophyta</taxon>
        <taxon>Spermatophyta</taxon>
        <taxon>Magnoliopsida</taxon>
        <taxon>Liliopsida</taxon>
        <taxon>Poales</taxon>
        <taxon>Poaceae</taxon>
        <taxon>BOP clade</taxon>
        <taxon>Oryzoideae</taxon>
        <taxon>Oryzeae</taxon>
        <taxon>Oryzinae</taxon>
        <taxon>Oryza</taxon>
    </lineage>
</organism>
<keyword evidence="2" id="KW-0812">Transmembrane</keyword>
<evidence type="ECO:0000313" key="4">
    <source>
        <dbReference type="Proteomes" id="UP000026961"/>
    </source>
</evidence>
<name>A0A0E0B7S0_9ORYZ</name>
<protein>
    <submittedName>
        <fullName evidence="3">Uncharacterized protein</fullName>
    </submittedName>
</protein>
<feature type="region of interest" description="Disordered" evidence="1">
    <location>
        <begin position="1"/>
        <end position="42"/>
    </location>
</feature>
<reference evidence="3" key="1">
    <citation type="submission" date="2015-04" db="UniProtKB">
        <authorList>
            <consortium name="EnsemblPlants"/>
        </authorList>
    </citation>
    <scope>IDENTIFICATION</scope>
</reference>
<evidence type="ECO:0000256" key="2">
    <source>
        <dbReference type="SAM" id="Phobius"/>
    </source>
</evidence>
<evidence type="ECO:0000313" key="3">
    <source>
        <dbReference type="EnsemblPlants" id="OGLUM10G02120.1"/>
    </source>
</evidence>
<dbReference type="HOGENOM" id="CLU_1520160_0_0_1"/>